<accession>X1QVH4</accession>
<evidence type="ECO:0000313" key="1">
    <source>
        <dbReference type="EMBL" id="GAI58801.1"/>
    </source>
</evidence>
<feature type="non-terminal residue" evidence="1">
    <location>
        <position position="234"/>
    </location>
</feature>
<dbReference type="AlphaFoldDB" id="X1QVH4"/>
<dbReference type="EMBL" id="BARV01035784">
    <property type="protein sequence ID" value="GAI58801.1"/>
    <property type="molecule type" value="Genomic_DNA"/>
</dbReference>
<sequence length="234" mass="25261">LDIGTATRMLLGAIRRMVGKQVSGRVVTLDIDSATIKLLETGKGTVRKWASISLEPDKVAGAEVSEQPALGTMVKRLMASSGIKANKVLASFSGLYSLSRILSVPNPPPGVTFQESVLEMAREIMPLSEDKLYLSWQTIAADEGARQVLLVGVPRDVLDGEVQSLRAVGINPRVLELRAMALTRAVNKEQALILNIEHTSFDVVVVVNGIPEIMRPVAWQPGDLTVEDKAENLA</sequence>
<proteinExistence type="predicted"/>
<dbReference type="InterPro" id="IPR005883">
    <property type="entry name" value="PilM"/>
</dbReference>
<name>X1QVH4_9ZZZZ</name>
<organism evidence="1">
    <name type="scientific">marine sediment metagenome</name>
    <dbReference type="NCBI Taxonomy" id="412755"/>
    <lineage>
        <taxon>unclassified sequences</taxon>
        <taxon>metagenomes</taxon>
        <taxon>ecological metagenomes</taxon>
    </lineage>
</organism>
<feature type="non-terminal residue" evidence="1">
    <location>
        <position position="1"/>
    </location>
</feature>
<comment type="caution">
    <text evidence="1">The sequence shown here is derived from an EMBL/GenBank/DDBJ whole genome shotgun (WGS) entry which is preliminary data.</text>
</comment>
<dbReference type="Gene3D" id="3.30.420.40">
    <property type="match status" value="2"/>
</dbReference>
<dbReference type="Pfam" id="PF11104">
    <property type="entry name" value="PilM_2"/>
    <property type="match status" value="1"/>
</dbReference>
<reference evidence="1" key="1">
    <citation type="journal article" date="2014" name="Front. Microbiol.">
        <title>High frequency of phylogenetically diverse reductive dehalogenase-homologous genes in deep subseafloor sedimentary metagenomes.</title>
        <authorList>
            <person name="Kawai M."/>
            <person name="Futagami T."/>
            <person name="Toyoda A."/>
            <person name="Takaki Y."/>
            <person name="Nishi S."/>
            <person name="Hori S."/>
            <person name="Arai W."/>
            <person name="Tsubouchi T."/>
            <person name="Morono Y."/>
            <person name="Uchiyama I."/>
            <person name="Ito T."/>
            <person name="Fujiyama A."/>
            <person name="Inagaki F."/>
            <person name="Takami H."/>
        </authorList>
    </citation>
    <scope>NUCLEOTIDE SEQUENCE</scope>
    <source>
        <strain evidence="1">Expedition CK06-06</strain>
    </source>
</reference>
<dbReference type="Gene3D" id="3.30.1490.300">
    <property type="match status" value="1"/>
</dbReference>
<gene>
    <name evidence="1" type="ORF">S06H3_55771</name>
</gene>
<protein>
    <submittedName>
        <fullName evidence="1">Uncharacterized protein</fullName>
    </submittedName>
</protein>